<organism evidence="1 2">
    <name type="scientific">Paraburkholderia tuberum</name>
    <dbReference type="NCBI Taxonomy" id="157910"/>
    <lineage>
        <taxon>Bacteria</taxon>
        <taxon>Pseudomonadati</taxon>
        <taxon>Pseudomonadota</taxon>
        <taxon>Betaproteobacteria</taxon>
        <taxon>Burkholderiales</taxon>
        <taxon>Burkholderiaceae</taxon>
        <taxon>Paraburkholderia</taxon>
    </lineage>
</organism>
<gene>
    <name evidence="1" type="ORF">SAMN05445850_7188</name>
</gene>
<reference evidence="2" key="1">
    <citation type="submission" date="2016-10" db="EMBL/GenBank/DDBJ databases">
        <authorList>
            <person name="Varghese N."/>
            <person name="Submissions S."/>
        </authorList>
    </citation>
    <scope>NUCLEOTIDE SEQUENCE [LARGE SCALE GENOMIC DNA]</scope>
    <source>
        <strain evidence="2">DUS833</strain>
    </source>
</reference>
<dbReference type="STRING" id="157910.SAMN05445850_7188"/>
<dbReference type="AlphaFoldDB" id="A0A1H1KEE0"/>
<dbReference type="EMBL" id="FNKX01000003">
    <property type="protein sequence ID" value="SDR60199.1"/>
    <property type="molecule type" value="Genomic_DNA"/>
</dbReference>
<dbReference type="InterPro" id="IPR027413">
    <property type="entry name" value="GROEL-like_equatorial_sf"/>
</dbReference>
<dbReference type="Gene3D" id="1.10.560.10">
    <property type="entry name" value="GroEL-like equatorial domain"/>
    <property type="match status" value="1"/>
</dbReference>
<keyword evidence="2" id="KW-1185">Reference proteome</keyword>
<protein>
    <submittedName>
        <fullName evidence="1">Chaperonin GroEL</fullName>
    </submittedName>
</protein>
<dbReference type="Proteomes" id="UP000199365">
    <property type="component" value="Unassembled WGS sequence"/>
</dbReference>
<proteinExistence type="predicted"/>
<sequence>MPNETLVLHHEARQWLLDGINALAEAVKVMPGFGGRSVIVERAPGVPLVANSGPVVAGSVDLSGRHGEMGAQLPARWSPA</sequence>
<dbReference type="SUPFAM" id="SSF48592">
    <property type="entry name" value="GroEL equatorial domain-like"/>
    <property type="match status" value="1"/>
</dbReference>
<evidence type="ECO:0000313" key="1">
    <source>
        <dbReference type="EMBL" id="SDR60199.1"/>
    </source>
</evidence>
<accession>A0A1H1KEE0</accession>
<evidence type="ECO:0000313" key="2">
    <source>
        <dbReference type="Proteomes" id="UP000199365"/>
    </source>
</evidence>
<name>A0A1H1KEE0_9BURK</name>